<name>A0A1I2HBI2_9ACTN</name>
<dbReference type="GO" id="GO:0005737">
    <property type="term" value="C:cytoplasm"/>
    <property type="evidence" value="ECO:0007669"/>
    <property type="project" value="TreeGrafter"/>
</dbReference>
<reference evidence="3 4" key="1">
    <citation type="submission" date="2016-10" db="EMBL/GenBank/DDBJ databases">
        <authorList>
            <person name="de Groot N.N."/>
        </authorList>
    </citation>
    <scope>NUCLEOTIDE SEQUENCE [LARGE SCALE GENOMIC DNA]</scope>
    <source>
        <strain evidence="3 4">DSM 43019</strain>
    </source>
</reference>
<sequence>MSDHLAGGYDLVVFDLDGVVFLIDKPIPGAAGAIDRLRSGATPIAFATNNASRRAADVAALLTGMGVNAEPAEVLTSAGAAAALLAERLPAGAPVLVVGAEALRAEVRDAGLTPVGTAEDEPVAVVQGYGPEVGWKILAEATLAVRAGAAWYATNTDRTLPSPRGPLPGNGSLVAVLRTALGRDPDVVVGKPQPGLFRTAAAQSRAQRPLAVGDRLDTDIQGAVTAGMDSLLVLTGVSGPADLLAAPADRRPTYVAADLSALFRPAGESRLPAVGDEARPGDAARLPVSGVESGSGDGARLPVSGVESGSGDGARLPVSGVESGSGDGARVPVSEVGAGLGVSGDEVPWTELGGWRLTRDADRVTLDGSGSPVDALRLLCSATWTGVATSAITGGSDEARELVKSWNLPEAT</sequence>
<dbReference type="InterPro" id="IPR041065">
    <property type="entry name" value="GNAT-like"/>
</dbReference>
<evidence type="ECO:0000313" key="3">
    <source>
        <dbReference type="EMBL" id="SFF26928.1"/>
    </source>
</evidence>
<dbReference type="AlphaFoldDB" id="A0A1I2HBI2"/>
<feature type="domain" description="GCN5-related N-acetyltransferase-like" evidence="2">
    <location>
        <begin position="353"/>
        <end position="408"/>
    </location>
</feature>
<dbReference type="InterPro" id="IPR023214">
    <property type="entry name" value="HAD_sf"/>
</dbReference>
<dbReference type="Pfam" id="PF13344">
    <property type="entry name" value="Hydrolase_6"/>
    <property type="match status" value="1"/>
</dbReference>
<dbReference type="InterPro" id="IPR006357">
    <property type="entry name" value="HAD-SF_hydro_IIA"/>
</dbReference>
<dbReference type="Pfam" id="PF18407">
    <property type="entry name" value="GNAT_like"/>
    <property type="match status" value="1"/>
</dbReference>
<evidence type="ECO:0000259" key="2">
    <source>
        <dbReference type="Pfam" id="PF18407"/>
    </source>
</evidence>
<dbReference type="InterPro" id="IPR036412">
    <property type="entry name" value="HAD-like_sf"/>
</dbReference>
<proteinExistence type="predicted"/>
<dbReference type="Proteomes" id="UP000199645">
    <property type="component" value="Unassembled WGS sequence"/>
</dbReference>
<gene>
    <name evidence="3" type="ORF">SAMN05421541_1084</name>
</gene>
<dbReference type="Gene3D" id="3.40.50.1000">
    <property type="entry name" value="HAD superfamily/HAD-like"/>
    <property type="match status" value="2"/>
</dbReference>
<dbReference type="Pfam" id="PF13242">
    <property type="entry name" value="Hydrolase_like"/>
    <property type="match status" value="1"/>
</dbReference>
<evidence type="ECO:0000313" key="4">
    <source>
        <dbReference type="Proteomes" id="UP000199645"/>
    </source>
</evidence>
<dbReference type="EMBL" id="FONV01000008">
    <property type="protein sequence ID" value="SFF26928.1"/>
    <property type="molecule type" value="Genomic_DNA"/>
</dbReference>
<dbReference type="PANTHER" id="PTHR19288">
    <property type="entry name" value="4-NITROPHENYLPHOSPHATASE-RELATED"/>
    <property type="match status" value="1"/>
</dbReference>
<dbReference type="SUPFAM" id="SSF56784">
    <property type="entry name" value="HAD-like"/>
    <property type="match status" value="1"/>
</dbReference>
<evidence type="ECO:0000256" key="1">
    <source>
        <dbReference type="SAM" id="MobiDB-lite"/>
    </source>
</evidence>
<accession>A0A1I2HBI2</accession>
<dbReference type="PANTHER" id="PTHR19288:SF95">
    <property type="entry name" value="D-GLYCEROL 3-PHOSPHATE PHOSPHATASE"/>
    <property type="match status" value="1"/>
</dbReference>
<dbReference type="NCBIfam" id="TIGR01460">
    <property type="entry name" value="HAD-SF-IIA"/>
    <property type="match status" value="1"/>
</dbReference>
<protein>
    <submittedName>
        <fullName evidence="3">Haloacid Dehalogenase Superfamily Class (Subfamily) IIA</fullName>
    </submittedName>
</protein>
<organism evidence="3 4">
    <name type="scientific">Actinoplanes philippinensis</name>
    <dbReference type="NCBI Taxonomy" id="35752"/>
    <lineage>
        <taxon>Bacteria</taxon>
        <taxon>Bacillati</taxon>
        <taxon>Actinomycetota</taxon>
        <taxon>Actinomycetes</taxon>
        <taxon>Micromonosporales</taxon>
        <taxon>Micromonosporaceae</taxon>
        <taxon>Actinoplanes</taxon>
    </lineage>
</organism>
<dbReference type="GO" id="GO:0016791">
    <property type="term" value="F:phosphatase activity"/>
    <property type="evidence" value="ECO:0007669"/>
    <property type="project" value="TreeGrafter"/>
</dbReference>
<feature type="region of interest" description="Disordered" evidence="1">
    <location>
        <begin position="271"/>
        <end position="332"/>
    </location>
</feature>
<keyword evidence="4" id="KW-1185">Reference proteome</keyword>
<dbReference type="STRING" id="35752.SAMN05421541_1084"/>